<dbReference type="InterPro" id="IPR050267">
    <property type="entry name" value="Anti-sigma-factor_SerPK"/>
</dbReference>
<dbReference type="EMBL" id="JAJVCN010000001">
    <property type="protein sequence ID" value="MCE7003079.1"/>
    <property type="molecule type" value="Genomic_DNA"/>
</dbReference>
<feature type="domain" description="Histidine kinase/HSP90-like ATPase" evidence="2">
    <location>
        <begin position="46"/>
        <end position="161"/>
    </location>
</feature>
<dbReference type="GO" id="GO:0005524">
    <property type="term" value="F:ATP binding"/>
    <property type="evidence" value="ECO:0007669"/>
    <property type="project" value="UniProtKB-KW"/>
</dbReference>
<gene>
    <name evidence="3" type="ORF">LWC34_09595</name>
</gene>
<reference evidence="3 4" key="1">
    <citation type="submission" date="2021-12" db="EMBL/GenBank/DDBJ databases">
        <title>Genome sequence of Kibdelosporangium philippinense ATCC 49844.</title>
        <authorList>
            <person name="Fedorov E.A."/>
            <person name="Omeragic M."/>
            <person name="Shalygina K.F."/>
            <person name="Maclea K.S."/>
        </authorList>
    </citation>
    <scope>NUCLEOTIDE SEQUENCE [LARGE SCALE GENOMIC DNA]</scope>
    <source>
        <strain evidence="3 4">ATCC 49844</strain>
    </source>
</reference>
<keyword evidence="3" id="KW-0547">Nucleotide-binding</keyword>
<keyword evidence="1" id="KW-0723">Serine/threonine-protein kinase</keyword>
<dbReference type="Pfam" id="PF13581">
    <property type="entry name" value="HATPase_c_2"/>
    <property type="match status" value="1"/>
</dbReference>
<evidence type="ECO:0000313" key="4">
    <source>
        <dbReference type="Proteomes" id="UP001521150"/>
    </source>
</evidence>
<organism evidence="3 4">
    <name type="scientific">Kibdelosporangium philippinense</name>
    <dbReference type="NCBI Taxonomy" id="211113"/>
    <lineage>
        <taxon>Bacteria</taxon>
        <taxon>Bacillati</taxon>
        <taxon>Actinomycetota</taxon>
        <taxon>Actinomycetes</taxon>
        <taxon>Pseudonocardiales</taxon>
        <taxon>Pseudonocardiaceae</taxon>
        <taxon>Kibdelosporangium</taxon>
    </lineage>
</organism>
<dbReference type="InterPro" id="IPR003594">
    <property type="entry name" value="HATPase_dom"/>
</dbReference>
<evidence type="ECO:0000256" key="1">
    <source>
        <dbReference type="ARBA" id="ARBA00022527"/>
    </source>
</evidence>
<keyword evidence="4" id="KW-1185">Reference proteome</keyword>
<sequence>MRDETEDADTARLPWAAWVRMLPDTARAAVSEADLTAPYIFISLSAVATELPAARASLRRWSQAIQLYVQQTEDVVLAVDEAVANAVEHAYADENPGAVTVFAGYVKPGSRVCVVVSDSGRWRPPLADTGVRGRGVSMMKALTDHFTLHHNENGTTVLLGWDVPAMQGGTGDGHEPQ</sequence>
<dbReference type="CDD" id="cd16936">
    <property type="entry name" value="HATPase_RsbW-like"/>
    <property type="match status" value="1"/>
</dbReference>
<comment type="caution">
    <text evidence="3">The sequence shown here is derived from an EMBL/GenBank/DDBJ whole genome shotgun (WGS) entry which is preliminary data.</text>
</comment>
<dbReference type="PANTHER" id="PTHR35526">
    <property type="entry name" value="ANTI-SIGMA-F FACTOR RSBW-RELATED"/>
    <property type="match status" value="1"/>
</dbReference>
<evidence type="ECO:0000259" key="2">
    <source>
        <dbReference type="Pfam" id="PF13581"/>
    </source>
</evidence>
<accession>A0ABS8Z592</accession>
<dbReference type="PANTHER" id="PTHR35526:SF3">
    <property type="entry name" value="ANTI-SIGMA-F FACTOR RSBW"/>
    <property type="match status" value="1"/>
</dbReference>
<evidence type="ECO:0000313" key="3">
    <source>
        <dbReference type="EMBL" id="MCE7003079.1"/>
    </source>
</evidence>
<dbReference type="Proteomes" id="UP001521150">
    <property type="component" value="Unassembled WGS sequence"/>
</dbReference>
<dbReference type="InterPro" id="IPR036890">
    <property type="entry name" value="HATPase_C_sf"/>
</dbReference>
<keyword evidence="1" id="KW-0418">Kinase</keyword>
<name>A0ABS8Z592_9PSEU</name>
<dbReference type="SUPFAM" id="SSF55874">
    <property type="entry name" value="ATPase domain of HSP90 chaperone/DNA topoisomerase II/histidine kinase"/>
    <property type="match status" value="1"/>
</dbReference>
<keyword evidence="3" id="KW-0067">ATP-binding</keyword>
<dbReference type="Gene3D" id="3.30.565.10">
    <property type="entry name" value="Histidine kinase-like ATPase, C-terminal domain"/>
    <property type="match status" value="1"/>
</dbReference>
<protein>
    <submittedName>
        <fullName evidence="3">ATP-binding protein</fullName>
    </submittedName>
</protein>
<proteinExistence type="predicted"/>
<dbReference type="RefSeq" id="WP_233724640.1">
    <property type="nucleotide sequence ID" value="NZ_JAJVCN010000001.1"/>
</dbReference>
<keyword evidence="1" id="KW-0808">Transferase</keyword>